<dbReference type="Proteomes" id="UP000076830">
    <property type="component" value="Chromosome"/>
</dbReference>
<evidence type="ECO:0000313" key="1">
    <source>
        <dbReference type="EMBL" id="ANB16706.1"/>
    </source>
</evidence>
<reference evidence="1 2" key="1">
    <citation type="submission" date="2016-04" db="EMBL/GenBank/DDBJ databases">
        <title>Complete genome sequence of Dokdonella koreensis DS-123T.</title>
        <authorList>
            <person name="Kim J.F."/>
            <person name="Lee H."/>
            <person name="Kwak M.-J."/>
        </authorList>
    </citation>
    <scope>NUCLEOTIDE SEQUENCE [LARGE SCALE GENOMIC DNA]</scope>
    <source>
        <strain evidence="1 2">DS-123</strain>
    </source>
</reference>
<keyword evidence="2" id="KW-1185">Reference proteome</keyword>
<organism evidence="1 2">
    <name type="scientific">Dokdonella koreensis DS-123</name>
    <dbReference type="NCBI Taxonomy" id="1300342"/>
    <lineage>
        <taxon>Bacteria</taxon>
        <taxon>Pseudomonadati</taxon>
        <taxon>Pseudomonadota</taxon>
        <taxon>Gammaproteobacteria</taxon>
        <taxon>Lysobacterales</taxon>
        <taxon>Rhodanobacteraceae</taxon>
        <taxon>Dokdonella</taxon>
    </lineage>
</organism>
<dbReference type="STRING" id="1300342.I596_670"/>
<name>A0A167GLT8_9GAMM</name>
<dbReference type="AlphaFoldDB" id="A0A167GLT8"/>
<evidence type="ECO:0000313" key="2">
    <source>
        <dbReference type="Proteomes" id="UP000076830"/>
    </source>
</evidence>
<sequence>MQDGLVHAVFLSRRGLLSSVRAGRFQALAEDGPMPCLPGPDA</sequence>
<dbReference type="KEGG" id="dko:I596_670"/>
<proteinExistence type="predicted"/>
<protein>
    <submittedName>
        <fullName evidence="1">Uncharacterized protein</fullName>
    </submittedName>
</protein>
<gene>
    <name evidence="1" type="ORF">I596_670</name>
</gene>
<dbReference type="EMBL" id="CP015249">
    <property type="protein sequence ID" value="ANB16706.1"/>
    <property type="molecule type" value="Genomic_DNA"/>
</dbReference>
<accession>A0A167GLT8</accession>